<keyword evidence="4 10" id="KW-0812">Transmembrane</keyword>
<dbReference type="PANTHER" id="PTHR23063:SF60">
    <property type="entry name" value="LYSOPHOSPHATIDIC ACID:OLEOYL-COA ACYLTRANSFERASE 1"/>
    <property type="match status" value="1"/>
</dbReference>
<evidence type="ECO:0000256" key="7">
    <source>
        <dbReference type="ARBA" id="ARBA00023136"/>
    </source>
</evidence>
<dbReference type="OrthoDB" id="272512at2759"/>
<evidence type="ECO:0000259" key="11">
    <source>
        <dbReference type="SMART" id="SM00563"/>
    </source>
</evidence>
<dbReference type="GO" id="GO:0016020">
    <property type="term" value="C:membrane"/>
    <property type="evidence" value="ECO:0007669"/>
    <property type="project" value="UniProtKB-SubCell"/>
</dbReference>
<dbReference type="PANTHER" id="PTHR23063">
    <property type="entry name" value="PHOSPHOLIPID ACYLTRANSFERASE"/>
    <property type="match status" value="1"/>
</dbReference>
<keyword evidence="3" id="KW-0808">Transferase</keyword>
<accession>A0A194W5K5</accession>
<comment type="similarity">
    <text evidence="2">Belongs to the 1-acyl-sn-glycerol-3-phosphate acyltransferase family.</text>
</comment>
<protein>
    <submittedName>
        <fullName evidence="12">Lysophosphatidic acid:oleoyl-CoA acyltransferase</fullName>
    </submittedName>
</protein>
<dbReference type="Proteomes" id="UP000078559">
    <property type="component" value="Chromosome 7"/>
</dbReference>
<feature type="region of interest" description="Disordered" evidence="9">
    <location>
        <begin position="272"/>
        <end position="302"/>
    </location>
</feature>
<evidence type="ECO:0000313" key="12">
    <source>
        <dbReference type="EMBL" id="KUI71325.1"/>
    </source>
</evidence>
<keyword evidence="5 10" id="KW-1133">Transmembrane helix</keyword>
<evidence type="ECO:0000256" key="6">
    <source>
        <dbReference type="ARBA" id="ARBA00023098"/>
    </source>
</evidence>
<keyword evidence="13" id="KW-1185">Reference proteome</keyword>
<feature type="domain" description="Phospholipid/glycerol acyltransferase" evidence="11">
    <location>
        <begin position="109"/>
        <end position="224"/>
    </location>
</feature>
<dbReference type="EMBL" id="CM003104">
    <property type="protein sequence ID" value="KUI71325.1"/>
    <property type="molecule type" value="Genomic_DNA"/>
</dbReference>
<reference evidence="12" key="1">
    <citation type="submission" date="2014-12" db="EMBL/GenBank/DDBJ databases">
        <title>Genome Sequence of Valsa Canker Pathogens Uncovers a Specific Adaption of Colonization on Woody Bark.</title>
        <authorList>
            <person name="Yin Z."/>
            <person name="Liu H."/>
            <person name="Gao X."/>
            <person name="Li Z."/>
            <person name="Song N."/>
            <person name="Ke X."/>
            <person name="Dai Q."/>
            <person name="Wu Y."/>
            <person name="Sun Y."/>
            <person name="Xu J.-R."/>
            <person name="Kang Z.K."/>
            <person name="Wang L."/>
            <person name="Huang L."/>
        </authorList>
    </citation>
    <scope>NUCLEOTIDE SEQUENCE [LARGE SCALE GENOMIC DNA]</scope>
    <source>
        <strain evidence="12">03-8</strain>
    </source>
</reference>
<keyword evidence="6" id="KW-0443">Lipid metabolism</keyword>
<evidence type="ECO:0000256" key="4">
    <source>
        <dbReference type="ARBA" id="ARBA00022692"/>
    </source>
</evidence>
<evidence type="ECO:0000256" key="3">
    <source>
        <dbReference type="ARBA" id="ARBA00022679"/>
    </source>
</evidence>
<evidence type="ECO:0000256" key="1">
    <source>
        <dbReference type="ARBA" id="ARBA00004370"/>
    </source>
</evidence>
<dbReference type="AlphaFoldDB" id="A0A194W5K5"/>
<proteinExistence type="inferred from homology"/>
<sequence>MEKFSQFRDRGSGISPFIPHMPPSSTPAKLLHAGLFAFRLPVLLFYVALYFLLLQHATPLLPQAINKLLVWGLLAIPQIWWGDLQLDGVKRGSLSQQPPERMPGAPPASVIAASSTSPVDAVYLAAVFDPIFTISYPRSRKVLRVGLWGALWHALSPAQLRRTPPGGTRGLTTLGEIIARNPRRVVAVFPECATTNGQGILPFSPSLLTVPAEVKIFPVSIRYTSPDITTPVPGAWAMFLWKLLSRPTHVMRIRIAEAVYNTAAAVNGVGEASGLASRDGGRSRTLSSFNASGDEPGVSSEERRVLDRVAENLARLGRNKRVGLDVDDKARFVEAWKKK</sequence>
<evidence type="ECO:0000256" key="5">
    <source>
        <dbReference type="ARBA" id="ARBA00022989"/>
    </source>
</evidence>
<keyword evidence="8 12" id="KW-0012">Acyltransferase</keyword>
<feature type="transmembrane region" description="Helical" evidence="10">
    <location>
        <begin position="30"/>
        <end position="52"/>
    </location>
</feature>
<evidence type="ECO:0000313" key="13">
    <source>
        <dbReference type="Proteomes" id="UP000078559"/>
    </source>
</evidence>
<keyword evidence="7 10" id="KW-0472">Membrane</keyword>
<dbReference type="SMART" id="SM00563">
    <property type="entry name" value="PlsC"/>
    <property type="match status" value="1"/>
</dbReference>
<organism evidence="12 13">
    <name type="scientific">Cytospora mali</name>
    <name type="common">Apple Valsa canker fungus</name>
    <name type="synonym">Valsa mali</name>
    <dbReference type="NCBI Taxonomy" id="578113"/>
    <lineage>
        <taxon>Eukaryota</taxon>
        <taxon>Fungi</taxon>
        <taxon>Dikarya</taxon>
        <taxon>Ascomycota</taxon>
        <taxon>Pezizomycotina</taxon>
        <taxon>Sordariomycetes</taxon>
        <taxon>Sordariomycetidae</taxon>
        <taxon>Diaporthales</taxon>
        <taxon>Cytosporaceae</taxon>
        <taxon>Cytospora</taxon>
    </lineage>
</organism>
<dbReference type="GO" id="GO:0006629">
    <property type="term" value="P:lipid metabolic process"/>
    <property type="evidence" value="ECO:0007669"/>
    <property type="project" value="UniProtKB-KW"/>
</dbReference>
<evidence type="ECO:0000256" key="2">
    <source>
        <dbReference type="ARBA" id="ARBA00008655"/>
    </source>
</evidence>
<dbReference type="GO" id="GO:0016746">
    <property type="term" value="F:acyltransferase activity"/>
    <property type="evidence" value="ECO:0007669"/>
    <property type="project" value="UniProtKB-KW"/>
</dbReference>
<evidence type="ECO:0000256" key="8">
    <source>
        <dbReference type="ARBA" id="ARBA00023315"/>
    </source>
</evidence>
<evidence type="ECO:0000256" key="9">
    <source>
        <dbReference type="SAM" id="MobiDB-lite"/>
    </source>
</evidence>
<dbReference type="InterPro" id="IPR002123">
    <property type="entry name" value="Plipid/glycerol_acylTrfase"/>
</dbReference>
<name>A0A194W5K5_CYTMA</name>
<evidence type="ECO:0000256" key="10">
    <source>
        <dbReference type="SAM" id="Phobius"/>
    </source>
</evidence>
<comment type="subcellular location">
    <subcellularLocation>
        <location evidence="1">Membrane</location>
    </subcellularLocation>
</comment>
<gene>
    <name evidence="12" type="ORF">VM1G_06746</name>
</gene>